<evidence type="ECO:0000256" key="1">
    <source>
        <dbReference type="ARBA" id="ARBA00006484"/>
    </source>
</evidence>
<dbReference type="Gene3D" id="3.40.50.720">
    <property type="entry name" value="NAD(P)-binding Rossmann-like Domain"/>
    <property type="match status" value="1"/>
</dbReference>
<evidence type="ECO:0000313" key="4">
    <source>
        <dbReference type="Proteomes" id="UP000003457"/>
    </source>
</evidence>
<dbReference type="RefSeq" id="WP_003842960.1">
    <property type="nucleotide sequence ID" value="NZ_AEHJ01000029.1"/>
</dbReference>
<dbReference type="InterPro" id="IPR036291">
    <property type="entry name" value="NAD(P)-bd_dom_sf"/>
</dbReference>
<dbReference type="PANTHER" id="PTHR44196">
    <property type="entry name" value="DEHYDROGENASE/REDUCTASE SDR FAMILY MEMBER 7B"/>
    <property type="match status" value="1"/>
</dbReference>
<evidence type="ECO:0000313" key="3">
    <source>
        <dbReference type="EMBL" id="EFO77263.1"/>
    </source>
</evidence>
<reference evidence="3 4" key="1">
    <citation type="submission" date="2010-10" db="EMBL/GenBank/DDBJ databases">
        <authorList>
            <person name="Durkin A.S."/>
            <person name="Madupu R."/>
            <person name="Torralba M."/>
            <person name="Gillis M."/>
            <person name="Methe B."/>
            <person name="Sutton G."/>
            <person name="Nelson K.E."/>
        </authorList>
    </citation>
    <scope>NUCLEOTIDE SEQUENCE [LARGE SCALE GENOMIC DNA]</scope>
    <source>
        <strain evidence="3 4">JCVIHMP022</strain>
    </source>
</reference>
<dbReference type="PRINTS" id="PR00081">
    <property type="entry name" value="GDHRDH"/>
</dbReference>
<sequence>MTVAVISGTTSGLGREFVDAVMGECPEIDEIWMIARRQDRLESIAAEYPRMRFVCLPFDLSQDDGYAGLEKELEARKPDIGVVVANAGVASAGLVEESEPDALERMIRLNAIGSTMLIRLCLPYMRRGSFVIQVSSVSAFAPNPNLTVYSATKAYASFFAAGLREELKPRGINVLRLNPGNMRTGMQSGVASHPDAAHGSTAAKLPFVDMARFARIALRKARAGCASYTMHPVYKAYRVLAKLVPMRLLTPFSWG</sequence>
<gene>
    <name evidence="3" type="ORF">HMPREF9003_1730</name>
</gene>
<dbReference type="InterPro" id="IPR002347">
    <property type="entry name" value="SDR_fam"/>
</dbReference>
<dbReference type="SUPFAM" id="SSF51735">
    <property type="entry name" value="NAD(P)-binding Rossmann-fold domains"/>
    <property type="match status" value="1"/>
</dbReference>
<dbReference type="GO" id="GO:0016020">
    <property type="term" value="C:membrane"/>
    <property type="evidence" value="ECO:0007669"/>
    <property type="project" value="TreeGrafter"/>
</dbReference>
<dbReference type="Pfam" id="PF00106">
    <property type="entry name" value="adh_short"/>
    <property type="match status" value="1"/>
</dbReference>
<organism evidence="3 4">
    <name type="scientific">Bifidobacterium dentium JCVIHMP022</name>
    <dbReference type="NCBI Taxonomy" id="553191"/>
    <lineage>
        <taxon>Bacteria</taxon>
        <taxon>Bacillati</taxon>
        <taxon>Actinomycetota</taxon>
        <taxon>Actinomycetes</taxon>
        <taxon>Bifidobacteriales</taxon>
        <taxon>Bifidobacteriaceae</taxon>
        <taxon>Bifidobacterium</taxon>
    </lineage>
</organism>
<dbReference type="PANTHER" id="PTHR44196:SF2">
    <property type="entry name" value="SHORT-CHAIN DEHYDROGENASE-RELATED"/>
    <property type="match status" value="1"/>
</dbReference>
<dbReference type="AlphaFoldDB" id="A0AB72Z1N4"/>
<comment type="caution">
    <text evidence="3">The sequence shown here is derived from an EMBL/GenBank/DDBJ whole genome shotgun (WGS) entry which is preliminary data.</text>
</comment>
<dbReference type="InterPro" id="IPR020904">
    <property type="entry name" value="Sc_DH/Rdtase_CS"/>
</dbReference>
<comment type="similarity">
    <text evidence="1">Belongs to the short-chain dehydrogenases/reductases (SDR) family.</text>
</comment>
<dbReference type="Proteomes" id="UP000003457">
    <property type="component" value="Unassembled WGS sequence"/>
</dbReference>
<protein>
    <submittedName>
        <fullName evidence="3">Oxidoreductase, short chain dehydrogenase/reductase family protein</fullName>
    </submittedName>
</protein>
<dbReference type="EMBL" id="AEHJ01000029">
    <property type="protein sequence ID" value="EFO77263.1"/>
    <property type="molecule type" value="Genomic_DNA"/>
</dbReference>
<proteinExistence type="inferred from homology"/>
<name>A0AB72Z1N4_9BIFI</name>
<dbReference type="GO" id="GO:0016491">
    <property type="term" value="F:oxidoreductase activity"/>
    <property type="evidence" value="ECO:0007669"/>
    <property type="project" value="UniProtKB-KW"/>
</dbReference>
<dbReference type="PROSITE" id="PS00061">
    <property type="entry name" value="ADH_SHORT"/>
    <property type="match status" value="1"/>
</dbReference>
<evidence type="ECO:0000256" key="2">
    <source>
        <dbReference type="ARBA" id="ARBA00023002"/>
    </source>
</evidence>
<accession>A0AB72Z1N4</accession>
<keyword evidence="2" id="KW-0560">Oxidoreductase</keyword>